<evidence type="ECO:0000313" key="4">
    <source>
        <dbReference type="Proteomes" id="UP000183635"/>
    </source>
</evidence>
<dbReference type="PROSITE" id="PS51278">
    <property type="entry name" value="GATASE_TYPE_2"/>
    <property type="match status" value="1"/>
</dbReference>
<organism evidence="3 4">
    <name type="scientific">Paracoccus aminovorans</name>
    <dbReference type="NCBI Taxonomy" id="34004"/>
    <lineage>
        <taxon>Bacteria</taxon>
        <taxon>Pseudomonadati</taxon>
        <taxon>Pseudomonadota</taxon>
        <taxon>Alphaproteobacteria</taxon>
        <taxon>Rhodobacterales</taxon>
        <taxon>Paracoccaceae</taxon>
        <taxon>Paracoccus</taxon>
    </lineage>
</organism>
<dbReference type="InterPro" id="IPR029055">
    <property type="entry name" value="Ntn_hydrolases_N"/>
</dbReference>
<name>A0A1I3C0X4_9RHOB</name>
<dbReference type="CDD" id="cd01908">
    <property type="entry name" value="YafJ"/>
    <property type="match status" value="1"/>
</dbReference>
<dbReference type="AlphaFoldDB" id="A0A1I3C0X4"/>
<dbReference type="GO" id="GO:0016740">
    <property type="term" value="F:transferase activity"/>
    <property type="evidence" value="ECO:0007669"/>
    <property type="project" value="UniProtKB-KW"/>
</dbReference>
<reference evidence="3 4" key="1">
    <citation type="submission" date="2016-10" db="EMBL/GenBank/DDBJ databases">
        <authorList>
            <person name="de Groot N.N."/>
        </authorList>
    </citation>
    <scope>NUCLEOTIDE SEQUENCE [LARGE SCALE GENOMIC DNA]</scope>
    <source>
        <strain evidence="3 4">DSM 8537</strain>
    </source>
</reference>
<gene>
    <name evidence="3" type="ORF">SAMN04488021_12641</name>
</gene>
<dbReference type="STRING" id="34004.SAMN04488021_12641"/>
<evidence type="ECO:0000313" key="3">
    <source>
        <dbReference type="EMBL" id="SFH68184.1"/>
    </source>
</evidence>
<keyword evidence="3" id="KW-0808">Transferase</keyword>
<evidence type="ECO:0000256" key="1">
    <source>
        <dbReference type="ARBA" id="ARBA00022962"/>
    </source>
</evidence>
<accession>A0A1I3C0X4</accession>
<feature type="domain" description="Glutamine amidotransferase type-2" evidence="2">
    <location>
        <begin position="2"/>
        <end position="264"/>
    </location>
</feature>
<keyword evidence="4" id="KW-1185">Reference proteome</keyword>
<sequence>MCRWAAYLGSPIYLEDVICRPGHSLVRQSQGATRCHTPVNADGFGLAWYGERPEPGLYRDVMPAWSDSNLRSLTATLRSHLFLAHVRASTGSATSRNNCHPFVVGRWSFMHNGQFGGYEDYRRHAEALIPDDLYCHRKGATDSEALFLMALGEGLETDPAAAMAAATAKFEALARQRGSAPHVRLTAAFSDGQRLYALRYASDEHAPSLFHRWSDTRGGRAVVSEPLESDEPGWQEIPAQSFCVFEGAEVAINPFRPDRQRTAA</sequence>
<keyword evidence="1 3" id="KW-0315">Glutamine amidotransferase</keyword>
<dbReference type="Proteomes" id="UP000183635">
    <property type="component" value="Unassembled WGS sequence"/>
</dbReference>
<dbReference type="EMBL" id="FOPU01000026">
    <property type="protein sequence ID" value="SFH68184.1"/>
    <property type="molecule type" value="Genomic_DNA"/>
</dbReference>
<protein>
    <submittedName>
        <fullName evidence="3">Glutamine amidotransferase</fullName>
    </submittedName>
</protein>
<dbReference type="InterPro" id="IPR026869">
    <property type="entry name" value="EgtC-like"/>
</dbReference>
<dbReference type="Gene3D" id="3.60.20.10">
    <property type="entry name" value="Glutamine Phosphoribosylpyrophosphate, subunit 1, domain 1"/>
    <property type="match status" value="1"/>
</dbReference>
<dbReference type="PANTHER" id="PTHR43187">
    <property type="entry name" value="GLUTAMINE AMIDOTRANSFERASE DUG3-RELATED"/>
    <property type="match status" value="1"/>
</dbReference>
<dbReference type="Pfam" id="PF13230">
    <property type="entry name" value="GATase_4"/>
    <property type="match status" value="1"/>
</dbReference>
<proteinExistence type="predicted"/>
<dbReference type="SUPFAM" id="SSF56235">
    <property type="entry name" value="N-terminal nucleophile aminohydrolases (Ntn hydrolases)"/>
    <property type="match status" value="1"/>
</dbReference>
<dbReference type="InterPro" id="IPR052373">
    <property type="entry name" value="Gamma-glu_amide_hydrolase"/>
</dbReference>
<evidence type="ECO:0000259" key="2">
    <source>
        <dbReference type="PROSITE" id="PS51278"/>
    </source>
</evidence>
<dbReference type="OrthoDB" id="9804310at2"/>
<dbReference type="RefSeq" id="WP_074969072.1">
    <property type="nucleotide sequence ID" value="NZ_CBCRYP010000025.1"/>
</dbReference>
<dbReference type="InterPro" id="IPR017932">
    <property type="entry name" value="GATase_2_dom"/>
</dbReference>
<dbReference type="PANTHER" id="PTHR43187:SF1">
    <property type="entry name" value="GLUTAMINE AMIDOTRANSFERASE DUG3-RELATED"/>
    <property type="match status" value="1"/>
</dbReference>